<accession>A0A2P2LB50</accession>
<organism evidence="1">
    <name type="scientific">Rhizophora mucronata</name>
    <name type="common">Asiatic mangrove</name>
    <dbReference type="NCBI Taxonomy" id="61149"/>
    <lineage>
        <taxon>Eukaryota</taxon>
        <taxon>Viridiplantae</taxon>
        <taxon>Streptophyta</taxon>
        <taxon>Embryophyta</taxon>
        <taxon>Tracheophyta</taxon>
        <taxon>Spermatophyta</taxon>
        <taxon>Magnoliopsida</taxon>
        <taxon>eudicotyledons</taxon>
        <taxon>Gunneridae</taxon>
        <taxon>Pentapetalae</taxon>
        <taxon>rosids</taxon>
        <taxon>fabids</taxon>
        <taxon>Malpighiales</taxon>
        <taxon>Rhizophoraceae</taxon>
        <taxon>Rhizophora</taxon>
    </lineage>
</organism>
<dbReference type="AlphaFoldDB" id="A0A2P2LB50"/>
<reference evidence="1" key="1">
    <citation type="submission" date="2018-02" db="EMBL/GenBank/DDBJ databases">
        <title>Rhizophora mucronata_Transcriptome.</title>
        <authorList>
            <person name="Meera S.P."/>
            <person name="Sreeshan A."/>
            <person name="Augustine A."/>
        </authorList>
    </citation>
    <scope>NUCLEOTIDE SEQUENCE</scope>
    <source>
        <tissue evidence="1">Leaf</tissue>
    </source>
</reference>
<dbReference type="EMBL" id="GGEC01034733">
    <property type="protein sequence ID" value="MBX15217.1"/>
    <property type="molecule type" value="Transcribed_RNA"/>
</dbReference>
<protein>
    <submittedName>
        <fullName evidence="1">Glutaminyl-peptide cyclotransferase-like</fullName>
    </submittedName>
</protein>
<name>A0A2P2LB50_RHIMU</name>
<sequence>MLCHLKHQSAVIHMHKKKKSIGRIILTFSPTKHESGRDYVCKYSMSFLYYLAHHVIIVEKQNAYFANRMLTLFPAANNSFLKFCSRTHPSILPSCFEILAMQSVCQTLAQTSSFINSSSLR</sequence>
<evidence type="ECO:0000313" key="1">
    <source>
        <dbReference type="EMBL" id="MBX15217.1"/>
    </source>
</evidence>
<keyword evidence="1" id="KW-0808">Transferase</keyword>
<dbReference type="GO" id="GO:0016740">
    <property type="term" value="F:transferase activity"/>
    <property type="evidence" value="ECO:0007669"/>
    <property type="project" value="UniProtKB-KW"/>
</dbReference>
<proteinExistence type="predicted"/>